<dbReference type="AlphaFoldDB" id="A0A8J4ECX3"/>
<accession>A0A8J4ECX3</accession>
<dbReference type="Pfam" id="PF13569">
    <property type="entry name" value="DUF4132"/>
    <property type="match status" value="1"/>
</dbReference>
<feature type="domain" description="DUF4132" evidence="1">
    <location>
        <begin position="819"/>
        <end position="991"/>
    </location>
</feature>
<gene>
    <name evidence="2" type="ORF">Voc01_058470</name>
</gene>
<protein>
    <recommendedName>
        <fullName evidence="1">DUF4132 domain-containing protein</fullName>
    </recommendedName>
</protein>
<evidence type="ECO:0000313" key="3">
    <source>
        <dbReference type="Proteomes" id="UP000635606"/>
    </source>
</evidence>
<dbReference type="RefSeq" id="WP_203930819.1">
    <property type="nucleotide sequence ID" value="NZ_BOPH01000083.1"/>
</dbReference>
<comment type="caution">
    <text evidence="2">The sequence shown here is derived from an EMBL/GenBank/DDBJ whole genome shotgun (WGS) entry which is preliminary data.</text>
</comment>
<dbReference type="EMBL" id="BOPH01000083">
    <property type="protein sequence ID" value="GIJ70930.1"/>
    <property type="molecule type" value="Genomic_DNA"/>
</dbReference>
<name>A0A8J4ECX3_9ACTN</name>
<reference evidence="2" key="1">
    <citation type="submission" date="2021-01" db="EMBL/GenBank/DDBJ databases">
        <title>Whole genome shotgun sequence of Virgisporangium ochraceum NBRC 16418.</title>
        <authorList>
            <person name="Komaki H."/>
            <person name="Tamura T."/>
        </authorList>
    </citation>
    <scope>NUCLEOTIDE SEQUENCE</scope>
    <source>
        <strain evidence="2">NBRC 16418</strain>
    </source>
</reference>
<evidence type="ECO:0000313" key="2">
    <source>
        <dbReference type="EMBL" id="GIJ70930.1"/>
    </source>
</evidence>
<dbReference type="InterPro" id="IPR025406">
    <property type="entry name" value="DUF4132"/>
</dbReference>
<proteinExistence type="predicted"/>
<evidence type="ECO:0000259" key="1">
    <source>
        <dbReference type="Pfam" id="PF13569"/>
    </source>
</evidence>
<keyword evidence="3" id="KW-1185">Reference proteome</keyword>
<sequence length="1073" mass="116235">MTWAWPKGWLDQVLPRRSGGGRLGGVPVPPRLDVDGGRHLFTAAVENLRPHLEAPDPVPDLNAAALRYLDGDPSPLGLAALLAPRLTGDETWSALADVVFSVHGPAFAARTVAELAGLTGRCYGRFFSLERFTGWTGWDPRADWSGVARLMRVRLATVSDADHVRVVAALAPYRAGPFAQRALTSYLVPDQVPWVAADCADAASSGALPDALLLFGAAATVEQFTQVAAVARAGAGPTTVGGVATLLDVLGTDAVPVLESWVAHRHTRDTLEPVWTALSVLPSDAALDALVTREPSRYATAFVRRVMTREPERAMAALARAGGVDLLRDHVVTRPDVAERVLPGLPDAAAARIRAHLSPAGTDDGRVPVDELPPLLRRPPWTLKRRARPVVVEGLVAAPEVSMVWAPGEPAPDPRQRLRSGAKPVTPDEVESLLAGETCCDEHRLRNLALWPDDVLRPVAHRIPVPVNRDSWGTSDTQWLLAVRFGADALPAVLAPAREAPRFNSAPLLPYGATEVAVLMAGLLRLASMKALAGEWFTRHPGVAARALVPPALGAAGPARRQAEKALRLLVAEGFEGEVRAAAAGYGQPAADGIDTLLRTDPLHLLPGRVPALPAWLDPRLLPPLRVPDGRALPTDAVIHVRTALALSTVDEPYAGVDVVRGTCDPASLEAFAWAMADRWADAGYPARERWVYTALGLVGGDDTVERLVPQLERWQSSGAQARAVLGLDILGAIGTDRALMHLDRFARKAKTWSLRSGARARIEAVAEARGLTPEQLADRLVPDFDLDRDGRMTLDYGPRRFVVGFDEQLRPYTADAHGARLRTVPKPAAKDDPERAPAAYSRFAALKRSVRTVAAEQVRRFEKAMVWRRRWPGAELATLFVAHPLLQHLVRRLVWITDDGHAFRIAEDRTYADVDDDRYAPADDALVGVAHPVELGATVKAWSEVFADYQILQPFPQLGRETDTSAEPLDRFVGRTTTGGRALGLRSRGWELDDPDRGHSFRLALPGQTSVSVWFDPGMEFLGGFDPAAPQTAARIDVRSGVDEIAFERLHPVSRSEVLRDLTHVLAQGSRR</sequence>
<dbReference type="Proteomes" id="UP000635606">
    <property type="component" value="Unassembled WGS sequence"/>
</dbReference>
<organism evidence="2 3">
    <name type="scientific">Virgisporangium ochraceum</name>
    <dbReference type="NCBI Taxonomy" id="65505"/>
    <lineage>
        <taxon>Bacteria</taxon>
        <taxon>Bacillati</taxon>
        <taxon>Actinomycetota</taxon>
        <taxon>Actinomycetes</taxon>
        <taxon>Micromonosporales</taxon>
        <taxon>Micromonosporaceae</taxon>
        <taxon>Virgisporangium</taxon>
    </lineage>
</organism>